<sequence>MERRLAAGRCDQFERHGALRPAVRRAVGARTAPTVRDHRRQSVGGELVRRPLGGVEDGGVLLDRAVQVTDHHADLLQGRDVHGSPLPGWGVGVSRTG</sequence>
<gene>
    <name evidence="2" type="ORF">SDC9_170734</name>
</gene>
<proteinExistence type="predicted"/>
<organism evidence="2">
    <name type="scientific">bioreactor metagenome</name>
    <dbReference type="NCBI Taxonomy" id="1076179"/>
    <lineage>
        <taxon>unclassified sequences</taxon>
        <taxon>metagenomes</taxon>
        <taxon>ecological metagenomes</taxon>
    </lineage>
</organism>
<name>A0A645GB45_9ZZZZ</name>
<evidence type="ECO:0000313" key="2">
    <source>
        <dbReference type="EMBL" id="MPN23346.1"/>
    </source>
</evidence>
<dbReference type="EMBL" id="VSSQ01071822">
    <property type="protein sequence ID" value="MPN23346.1"/>
    <property type="molecule type" value="Genomic_DNA"/>
</dbReference>
<protein>
    <submittedName>
        <fullName evidence="2">Uncharacterized protein</fullName>
    </submittedName>
</protein>
<comment type="caution">
    <text evidence="2">The sequence shown here is derived from an EMBL/GenBank/DDBJ whole genome shotgun (WGS) entry which is preliminary data.</text>
</comment>
<evidence type="ECO:0000256" key="1">
    <source>
        <dbReference type="SAM" id="MobiDB-lite"/>
    </source>
</evidence>
<reference evidence="2" key="1">
    <citation type="submission" date="2019-08" db="EMBL/GenBank/DDBJ databases">
        <authorList>
            <person name="Kucharzyk K."/>
            <person name="Murdoch R.W."/>
            <person name="Higgins S."/>
            <person name="Loffler F."/>
        </authorList>
    </citation>
    <scope>NUCLEOTIDE SEQUENCE</scope>
</reference>
<dbReference type="AlphaFoldDB" id="A0A645GB45"/>
<accession>A0A645GB45</accession>
<feature type="region of interest" description="Disordered" evidence="1">
    <location>
        <begin position="25"/>
        <end position="46"/>
    </location>
</feature>